<dbReference type="Pfam" id="PF03473">
    <property type="entry name" value="MOSC"/>
    <property type="match status" value="1"/>
</dbReference>
<dbReference type="InterPro" id="IPR005163">
    <property type="entry name" value="Tri_helical_YiiM-like"/>
</dbReference>
<dbReference type="PANTHER" id="PTHR30212">
    <property type="entry name" value="PROTEIN YIIM"/>
    <property type="match status" value="1"/>
</dbReference>
<proteinExistence type="predicted"/>
<dbReference type="Gene3D" id="2.40.33.20">
    <property type="entry name" value="PK beta-barrel domain-like"/>
    <property type="match status" value="1"/>
</dbReference>
<dbReference type="SUPFAM" id="SSF50800">
    <property type="entry name" value="PK beta-barrel domain-like"/>
    <property type="match status" value="1"/>
</dbReference>
<dbReference type="Pfam" id="PF03475">
    <property type="entry name" value="YiiM_3-alpha"/>
    <property type="match status" value="1"/>
</dbReference>
<dbReference type="RefSeq" id="WP_380773215.1">
    <property type="nucleotide sequence ID" value="NZ_JBHUEO010000017.1"/>
</dbReference>
<dbReference type="PROSITE" id="PS51340">
    <property type="entry name" value="MOSC"/>
    <property type="match status" value="1"/>
</dbReference>
<name>A0ABW4KK75_9BACI</name>
<dbReference type="PANTHER" id="PTHR30212:SF2">
    <property type="entry name" value="PROTEIN YIIM"/>
    <property type="match status" value="1"/>
</dbReference>
<protein>
    <submittedName>
        <fullName evidence="2">MOSC domain-containing protein</fullName>
    </submittedName>
</protein>
<sequence>MIEFLNVGRPQLIGNPFGPVINSGIKKKPVTSAYLNKNGFAHDEVADHDNHGGEERAVCFYPFEHYSGWNALAGQELKIPAFGENITLSGYTEDTVYVGDIYQIGDAAVQITQSRIPCAKVDIANRIRGFFELFIRTGKTGYFGKVVKEGQVEDQSAITLIERPSHTVSIRELHHLFFHDRQNTKEIERVLSIEALAGDMRNRLRKLIK</sequence>
<comment type="caution">
    <text evidence="2">The sequence shown here is derived from an EMBL/GenBank/DDBJ whole genome shotgun (WGS) entry which is preliminary data.</text>
</comment>
<organism evidence="2 3">
    <name type="scientific">Siminovitchia sediminis</name>
    <dbReference type="NCBI Taxonomy" id="1274353"/>
    <lineage>
        <taxon>Bacteria</taxon>
        <taxon>Bacillati</taxon>
        <taxon>Bacillota</taxon>
        <taxon>Bacilli</taxon>
        <taxon>Bacillales</taxon>
        <taxon>Bacillaceae</taxon>
        <taxon>Siminovitchia</taxon>
    </lineage>
</organism>
<dbReference type="Proteomes" id="UP001597301">
    <property type="component" value="Unassembled WGS sequence"/>
</dbReference>
<gene>
    <name evidence="2" type="ORF">ACFSCZ_07440</name>
</gene>
<evidence type="ECO:0000313" key="3">
    <source>
        <dbReference type="Proteomes" id="UP001597301"/>
    </source>
</evidence>
<accession>A0ABW4KK75</accession>
<dbReference type="EMBL" id="JBHUEO010000017">
    <property type="protein sequence ID" value="MFD1706588.1"/>
    <property type="molecule type" value="Genomic_DNA"/>
</dbReference>
<evidence type="ECO:0000259" key="1">
    <source>
        <dbReference type="PROSITE" id="PS51340"/>
    </source>
</evidence>
<reference evidence="3" key="1">
    <citation type="journal article" date="2019" name="Int. J. Syst. Evol. Microbiol.">
        <title>The Global Catalogue of Microorganisms (GCM) 10K type strain sequencing project: providing services to taxonomists for standard genome sequencing and annotation.</title>
        <authorList>
            <consortium name="The Broad Institute Genomics Platform"/>
            <consortium name="The Broad Institute Genome Sequencing Center for Infectious Disease"/>
            <person name="Wu L."/>
            <person name="Ma J."/>
        </authorList>
    </citation>
    <scope>NUCLEOTIDE SEQUENCE [LARGE SCALE GENOMIC DNA]</scope>
    <source>
        <strain evidence="3">CGMCC 1.12295</strain>
    </source>
</reference>
<keyword evidence="3" id="KW-1185">Reference proteome</keyword>
<feature type="domain" description="MOSC" evidence="1">
    <location>
        <begin position="27"/>
        <end position="161"/>
    </location>
</feature>
<dbReference type="InterPro" id="IPR052353">
    <property type="entry name" value="Benzoxazolinone_Detox_Enz"/>
</dbReference>
<dbReference type="InterPro" id="IPR011037">
    <property type="entry name" value="Pyrv_Knase-like_insert_dom_sf"/>
</dbReference>
<dbReference type="InterPro" id="IPR005302">
    <property type="entry name" value="MoCF_Sase_C"/>
</dbReference>
<evidence type="ECO:0000313" key="2">
    <source>
        <dbReference type="EMBL" id="MFD1706588.1"/>
    </source>
</evidence>